<dbReference type="InterPro" id="IPR058521">
    <property type="entry name" value="DUF8208"/>
</dbReference>
<feature type="compositionally biased region" description="Basic and acidic residues" evidence="1">
    <location>
        <begin position="551"/>
        <end position="566"/>
    </location>
</feature>
<dbReference type="InterPro" id="IPR058066">
    <property type="entry name" value="pXO2-14_N"/>
</dbReference>
<dbReference type="Proteomes" id="UP000022645">
    <property type="component" value="Unassembled WGS sequence"/>
</dbReference>
<feature type="compositionally biased region" description="Basic and acidic residues" evidence="1">
    <location>
        <begin position="456"/>
        <end position="469"/>
    </location>
</feature>
<dbReference type="Pfam" id="PF26635">
    <property type="entry name" value="DUF8208"/>
    <property type="match status" value="1"/>
</dbReference>
<name>X8IPT3_9FIRM</name>
<feature type="transmembrane region" description="Helical" evidence="2">
    <location>
        <begin position="342"/>
        <end position="359"/>
    </location>
</feature>
<evidence type="ECO:0000259" key="3">
    <source>
        <dbReference type="Pfam" id="PF26635"/>
    </source>
</evidence>
<proteinExistence type="predicted"/>
<dbReference type="NCBIfam" id="NF045890">
    <property type="entry name" value="conj_pls20_p028"/>
    <property type="match status" value="1"/>
</dbReference>
<evidence type="ECO:0000256" key="2">
    <source>
        <dbReference type="SAM" id="Phobius"/>
    </source>
</evidence>
<feature type="compositionally biased region" description="Basic and acidic residues" evidence="1">
    <location>
        <begin position="577"/>
        <end position="587"/>
    </location>
</feature>
<feature type="compositionally biased region" description="Basic and acidic residues" evidence="1">
    <location>
        <begin position="532"/>
        <end position="542"/>
    </location>
</feature>
<reference evidence="4 5" key="1">
    <citation type="submission" date="2014-01" db="EMBL/GenBank/DDBJ databases">
        <authorList>
            <person name="Durkin A.S."/>
            <person name="McCorrison J."/>
            <person name="Torralba M."/>
            <person name="Gillis M."/>
            <person name="Haft D.H."/>
            <person name="Methe B."/>
            <person name="Sutton G."/>
            <person name="Nelson K.E."/>
        </authorList>
    </citation>
    <scope>NUCLEOTIDE SEQUENCE [LARGE SCALE GENOMIC DNA]</scope>
    <source>
        <strain evidence="4 5">ATCC 33093</strain>
    </source>
</reference>
<feature type="compositionally biased region" description="Low complexity" evidence="1">
    <location>
        <begin position="470"/>
        <end position="480"/>
    </location>
</feature>
<dbReference type="RefSeq" id="WP_036381243.1">
    <property type="nucleotide sequence ID" value="NZ_JALU01000020.1"/>
</dbReference>
<evidence type="ECO:0000313" key="5">
    <source>
        <dbReference type="Proteomes" id="UP000022645"/>
    </source>
</evidence>
<feature type="region of interest" description="Disordered" evidence="1">
    <location>
        <begin position="438"/>
        <end position="587"/>
    </location>
</feature>
<feature type="domain" description="DUF8208" evidence="3">
    <location>
        <begin position="53"/>
        <end position="410"/>
    </location>
</feature>
<keyword evidence="2" id="KW-0812">Transmembrane</keyword>
<feature type="transmembrane region" description="Helical" evidence="2">
    <location>
        <begin position="282"/>
        <end position="300"/>
    </location>
</feature>
<keyword evidence="2" id="KW-0472">Membrane</keyword>
<sequence length="587" mass="65113">MKEKKRRKFVLRRGITLLGMVVFAFSIFSVCAFGAEGSKWKDFYIRNSEIMKTNDLFSSGIRKIGWGIVKGLVKFSDAVQTLYDKSFGFIDMTTNSNINDFVQRFKPAFVALTALALLYLGYILIMKHDKKPNVVTNICVAVLCVSCSTFMFGTLNGLAHSFKTGVDSYSIKGNEKGAITIVDENTIDVLKLYKKHGDSLKPSDYNKSTGGVTEKNIKYLDINNVINYKSDDFSSEENPFKYRISALNPGGGEIISENDDGWGINDGDDADFGNEFYYRYNLQWINTFIQLISLIIVYIAMSYKCVRVAFELVVARLLAYLYSAELSGGEKVRKILAFIRDSYILLGVTAICIKLYAVFTGLIHSYVGTSITSAVFSLFLAFTVIDGPNLVERLLGMDAGLKSSTARMLAIGGMAMGATKFTARTSKNIMDRLMERTKKGSDLASAGKGMENLAGNDKKAQDKMDKNSKENNSVNNTNNEQGMQGAGKDRDTEIRNSSDSVKDSGKDSAGTSPDFMDKGQNMNDKVNSDLASRMDNRMRKDGSSLGNQMDKMSRTGVSDRRSERTSMPKRNTGTKSRYVDRDSKKGE</sequence>
<feature type="compositionally biased region" description="Basic and acidic residues" evidence="1">
    <location>
        <begin position="487"/>
        <end position="506"/>
    </location>
</feature>
<feature type="transmembrane region" description="Helical" evidence="2">
    <location>
        <begin position="108"/>
        <end position="126"/>
    </location>
</feature>
<feature type="transmembrane region" description="Helical" evidence="2">
    <location>
        <begin position="366"/>
        <end position="385"/>
    </location>
</feature>
<protein>
    <recommendedName>
        <fullName evidence="3">DUF8208 domain-containing protein</fullName>
    </recommendedName>
</protein>
<comment type="caution">
    <text evidence="4">The sequence shown here is derived from an EMBL/GenBank/DDBJ whole genome shotgun (WGS) entry which is preliminary data.</text>
</comment>
<accession>X8IPT3</accession>
<keyword evidence="2" id="KW-1133">Transmembrane helix</keyword>
<dbReference type="AlphaFoldDB" id="X8IPT3"/>
<organism evidence="4 5">
    <name type="scientific">Mogibacterium timidum ATCC 33093</name>
    <dbReference type="NCBI Taxonomy" id="1401079"/>
    <lineage>
        <taxon>Bacteria</taxon>
        <taxon>Bacillati</taxon>
        <taxon>Bacillota</taxon>
        <taxon>Clostridia</taxon>
        <taxon>Peptostreptococcales</taxon>
        <taxon>Anaerovoracaceae</taxon>
        <taxon>Mogibacterium</taxon>
    </lineage>
</organism>
<gene>
    <name evidence="4" type="ORF">HMPREF0581_0312</name>
</gene>
<evidence type="ECO:0000313" key="4">
    <source>
        <dbReference type="EMBL" id="EUC52108.1"/>
    </source>
</evidence>
<evidence type="ECO:0000256" key="1">
    <source>
        <dbReference type="SAM" id="MobiDB-lite"/>
    </source>
</evidence>
<dbReference type="EMBL" id="JALU01000020">
    <property type="protein sequence ID" value="EUC52108.1"/>
    <property type="molecule type" value="Genomic_DNA"/>
</dbReference>
<feature type="transmembrane region" description="Helical" evidence="2">
    <location>
        <begin position="138"/>
        <end position="159"/>
    </location>
</feature>